<feature type="signal peptide" evidence="1">
    <location>
        <begin position="1"/>
        <end position="19"/>
    </location>
</feature>
<organism evidence="2">
    <name type="scientific">Anopheles darlingi</name>
    <name type="common">Mosquito</name>
    <dbReference type="NCBI Taxonomy" id="43151"/>
    <lineage>
        <taxon>Eukaryota</taxon>
        <taxon>Metazoa</taxon>
        <taxon>Ecdysozoa</taxon>
        <taxon>Arthropoda</taxon>
        <taxon>Hexapoda</taxon>
        <taxon>Insecta</taxon>
        <taxon>Pterygota</taxon>
        <taxon>Neoptera</taxon>
        <taxon>Endopterygota</taxon>
        <taxon>Diptera</taxon>
        <taxon>Nematocera</taxon>
        <taxon>Culicoidea</taxon>
        <taxon>Culicidae</taxon>
        <taxon>Anophelinae</taxon>
        <taxon>Anopheles</taxon>
    </lineage>
</organism>
<protein>
    <submittedName>
        <fullName evidence="2">Putative secreted protein</fullName>
    </submittedName>
</protein>
<sequence>MSIFLLCFLVCFLLRWSNSRVRQHTHHRVSRPNKGRGTFHELRAESEKHPAKRVQGLFAKRDRNCKHLDNDLHTDRHHIAPRDFEALLEPTVCYVSPPSVRRLHGTEYRNT</sequence>
<evidence type="ECO:0000313" key="2">
    <source>
        <dbReference type="EMBL" id="MBW75782.1"/>
    </source>
</evidence>
<dbReference type="EMBL" id="GGFL01011604">
    <property type="protein sequence ID" value="MBW75782.1"/>
    <property type="molecule type" value="Transcribed_RNA"/>
</dbReference>
<proteinExistence type="predicted"/>
<dbReference type="AlphaFoldDB" id="A0A2M4DDZ6"/>
<accession>A0A2M4DDZ6</accession>
<name>A0A2M4DDZ6_ANODA</name>
<evidence type="ECO:0000256" key="1">
    <source>
        <dbReference type="SAM" id="SignalP"/>
    </source>
</evidence>
<feature type="chain" id="PRO_5014869713" evidence="1">
    <location>
        <begin position="20"/>
        <end position="111"/>
    </location>
</feature>
<keyword evidence="1" id="KW-0732">Signal</keyword>
<reference evidence="2" key="1">
    <citation type="submission" date="2018-01" db="EMBL/GenBank/DDBJ databases">
        <title>An insight into the sialome of Amazonian anophelines.</title>
        <authorList>
            <person name="Ribeiro J.M."/>
            <person name="Scarpassa V."/>
            <person name="Calvo E."/>
        </authorList>
    </citation>
    <scope>NUCLEOTIDE SEQUENCE</scope>
</reference>